<sequence length="101" mass="11419">MQIRRTNLVGQNIGLFDSRNAECGSVRKWLGEDIIEEERRRPSEASAAGYMDIPRLPASPIPWMSEAGEAQYPKKSPPLLLQLAIIRIPLYTIDSSILWPQ</sequence>
<proteinExistence type="predicted"/>
<name>A0A8H7AM17_9EURO</name>
<gene>
    <name evidence="1" type="ORF">GJ744_007936</name>
</gene>
<comment type="caution">
    <text evidence="1">The sequence shown here is derived from an EMBL/GenBank/DDBJ whole genome shotgun (WGS) entry which is preliminary data.</text>
</comment>
<dbReference type="Proteomes" id="UP000606974">
    <property type="component" value="Unassembled WGS sequence"/>
</dbReference>
<evidence type="ECO:0000313" key="1">
    <source>
        <dbReference type="EMBL" id="KAF7509536.1"/>
    </source>
</evidence>
<organism evidence="1 2">
    <name type="scientific">Endocarpon pusillum</name>
    <dbReference type="NCBI Taxonomy" id="364733"/>
    <lineage>
        <taxon>Eukaryota</taxon>
        <taxon>Fungi</taxon>
        <taxon>Dikarya</taxon>
        <taxon>Ascomycota</taxon>
        <taxon>Pezizomycotina</taxon>
        <taxon>Eurotiomycetes</taxon>
        <taxon>Chaetothyriomycetidae</taxon>
        <taxon>Verrucariales</taxon>
        <taxon>Verrucariaceae</taxon>
        <taxon>Endocarpon</taxon>
    </lineage>
</organism>
<keyword evidence="2" id="KW-1185">Reference proteome</keyword>
<protein>
    <submittedName>
        <fullName evidence="1">Uncharacterized protein</fullName>
    </submittedName>
</protein>
<dbReference type="EMBL" id="JAACFV010000040">
    <property type="protein sequence ID" value="KAF7509536.1"/>
    <property type="molecule type" value="Genomic_DNA"/>
</dbReference>
<accession>A0A8H7AM17</accession>
<dbReference type="AlphaFoldDB" id="A0A8H7AM17"/>
<reference evidence="1" key="1">
    <citation type="submission" date="2020-02" db="EMBL/GenBank/DDBJ databases">
        <authorList>
            <person name="Palmer J.M."/>
        </authorList>
    </citation>
    <scope>NUCLEOTIDE SEQUENCE</scope>
    <source>
        <strain evidence="1">EPUS1.4</strain>
        <tissue evidence="1">Thallus</tissue>
    </source>
</reference>
<evidence type="ECO:0000313" key="2">
    <source>
        <dbReference type="Proteomes" id="UP000606974"/>
    </source>
</evidence>